<name>A0ABR8WCF8_9BACL</name>
<dbReference type="Proteomes" id="UP000658980">
    <property type="component" value="Unassembled WGS sequence"/>
</dbReference>
<feature type="compositionally biased region" description="Basic and acidic residues" evidence="1">
    <location>
        <begin position="88"/>
        <end position="103"/>
    </location>
</feature>
<feature type="region of interest" description="Disordered" evidence="1">
    <location>
        <begin position="81"/>
        <end position="216"/>
    </location>
</feature>
<feature type="compositionally biased region" description="Polar residues" evidence="1">
    <location>
        <begin position="127"/>
        <end position="136"/>
    </location>
</feature>
<reference evidence="2 3" key="1">
    <citation type="submission" date="2020-08" db="EMBL/GenBank/DDBJ databases">
        <title>A Genomic Blueprint of the Chicken Gut Microbiome.</title>
        <authorList>
            <person name="Gilroy R."/>
            <person name="Ravi A."/>
            <person name="Getino M."/>
            <person name="Pursley I."/>
            <person name="Horton D.L."/>
            <person name="Alikhan N.-F."/>
            <person name="Baker D."/>
            <person name="Gharbi K."/>
            <person name="Hall N."/>
            <person name="Watson M."/>
            <person name="Adriaenssens E.M."/>
            <person name="Foster-Nyarko E."/>
            <person name="Jarju S."/>
            <person name="Secka A."/>
            <person name="Antonio M."/>
            <person name="Oren A."/>
            <person name="Chaudhuri R."/>
            <person name="La Ragione R.M."/>
            <person name="Hildebrand F."/>
            <person name="Pallen M.J."/>
        </authorList>
    </citation>
    <scope>NUCLEOTIDE SEQUENCE [LARGE SCALE GENOMIC DNA]</scope>
    <source>
        <strain evidence="2 3">Sa1BUA13</strain>
    </source>
</reference>
<evidence type="ECO:0000313" key="3">
    <source>
        <dbReference type="Proteomes" id="UP000658980"/>
    </source>
</evidence>
<protein>
    <recommendedName>
        <fullName evidence="4">YtxH domain-containing protein</fullName>
    </recommendedName>
</protein>
<comment type="caution">
    <text evidence="2">The sequence shown here is derived from an EMBL/GenBank/DDBJ whole genome shotgun (WGS) entry which is preliminary data.</text>
</comment>
<organism evidence="2 3">
    <name type="scientific">Planococcus wigleyi</name>
    <dbReference type="NCBI Taxonomy" id="2762216"/>
    <lineage>
        <taxon>Bacteria</taxon>
        <taxon>Bacillati</taxon>
        <taxon>Bacillota</taxon>
        <taxon>Bacilli</taxon>
        <taxon>Bacillales</taxon>
        <taxon>Caryophanaceae</taxon>
        <taxon>Planococcus</taxon>
    </lineage>
</organism>
<gene>
    <name evidence="2" type="ORF">H9630_07625</name>
</gene>
<feature type="compositionally biased region" description="Basic and acidic residues" evidence="1">
    <location>
        <begin position="191"/>
        <end position="207"/>
    </location>
</feature>
<dbReference type="RefSeq" id="WP_191714896.1">
    <property type="nucleotide sequence ID" value="NZ_JACSPU010000002.1"/>
</dbReference>
<evidence type="ECO:0008006" key="4">
    <source>
        <dbReference type="Google" id="ProtNLM"/>
    </source>
</evidence>
<proteinExistence type="predicted"/>
<evidence type="ECO:0000256" key="1">
    <source>
        <dbReference type="SAM" id="MobiDB-lite"/>
    </source>
</evidence>
<sequence length="216" mass="22514">MARNSSGGMFGKLVLIGLGAVIGAAMTQQKTQTGETSQTSKADMKANIKKGLDRLNEQSGGMVDKVKPTVNKAVEKVKTAIDAQQDMMNKEKDALDKANKTLQDDVGGNVDKSSSSSTDQSKTSSTGNVSPNTNKPTGGVYGGSTEYTESLKKDVDDSSSTDSSTFGSTGSTGNTSSEANKPYGGSTEYADSLKKDLSNQSKKKDDSSSNDSTFGK</sequence>
<feature type="compositionally biased region" description="Low complexity" evidence="1">
    <location>
        <begin position="158"/>
        <end position="177"/>
    </location>
</feature>
<keyword evidence="3" id="KW-1185">Reference proteome</keyword>
<accession>A0ABR8WCF8</accession>
<feature type="compositionally biased region" description="Low complexity" evidence="1">
    <location>
        <begin position="111"/>
        <end position="126"/>
    </location>
</feature>
<evidence type="ECO:0000313" key="2">
    <source>
        <dbReference type="EMBL" id="MBD8014690.1"/>
    </source>
</evidence>
<dbReference type="EMBL" id="JACSPU010000002">
    <property type="protein sequence ID" value="MBD8014690.1"/>
    <property type="molecule type" value="Genomic_DNA"/>
</dbReference>